<name>A0A7D4TV58_9SPHI</name>
<dbReference type="Proteomes" id="UP000505355">
    <property type="component" value="Chromosome"/>
</dbReference>
<keyword evidence="2" id="KW-1185">Reference proteome</keyword>
<protein>
    <submittedName>
        <fullName evidence="1">Uncharacterized protein</fullName>
    </submittedName>
</protein>
<sequence>MMLFEKKLPVISYTDFTEKARSVTSYTSSSGKRYKVMGFEGDVMLICRLDASSNMNWEIPLWKVYEAYVQLDDFSTKSFKQYLPRRQSPSRGLLLHLQLLS</sequence>
<dbReference type="KEGG" id="mmab:HQ865_11150"/>
<gene>
    <name evidence="1" type="ORF">HQ865_11150</name>
</gene>
<dbReference type="EMBL" id="CP054139">
    <property type="protein sequence ID" value="QKJ30295.1"/>
    <property type="molecule type" value="Genomic_DNA"/>
</dbReference>
<dbReference type="AlphaFoldDB" id="A0A7D4TV58"/>
<dbReference type="RefSeq" id="WP_173414982.1">
    <property type="nucleotide sequence ID" value="NZ_CP054139.1"/>
</dbReference>
<reference evidence="1 2" key="1">
    <citation type="submission" date="2020-05" db="EMBL/GenBank/DDBJ databases">
        <title>Mucilaginibacter mali sp. nov.</title>
        <authorList>
            <person name="Kim H.S."/>
            <person name="Lee K.C."/>
            <person name="Suh M.K."/>
            <person name="Kim J.-S."/>
            <person name="Han K.-I."/>
            <person name="Eom M.K."/>
            <person name="Shin Y.K."/>
            <person name="Lee J.-S."/>
        </authorList>
    </citation>
    <scope>NUCLEOTIDE SEQUENCE [LARGE SCALE GENOMIC DNA]</scope>
    <source>
        <strain evidence="1 2">G2-14</strain>
    </source>
</reference>
<organism evidence="1 2">
    <name type="scientific">Mucilaginibacter mali</name>
    <dbReference type="NCBI Taxonomy" id="2740462"/>
    <lineage>
        <taxon>Bacteria</taxon>
        <taxon>Pseudomonadati</taxon>
        <taxon>Bacteroidota</taxon>
        <taxon>Sphingobacteriia</taxon>
        <taxon>Sphingobacteriales</taxon>
        <taxon>Sphingobacteriaceae</taxon>
        <taxon>Mucilaginibacter</taxon>
    </lineage>
</organism>
<accession>A0A7D4TV58</accession>
<evidence type="ECO:0000313" key="1">
    <source>
        <dbReference type="EMBL" id="QKJ30295.1"/>
    </source>
</evidence>
<proteinExistence type="predicted"/>
<evidence type="ECO:0000313" key="2">
    <source>
        <dbReference type="Proteomes" id="UP000505355"/>
    </source>
</evidence>